<feature type="transmembrane region" description="Helical" evidence="1">
    <location>
        <begin position="169"/>
        <end position="192"/>
    </location>
</feature>
<gene>
    <name evidence="3" type="ORF">BES34_018450</name>
</gene>
<evidence type="ECO:0000313" key="3">
    <source>
        <dbReference type="EMBL" id="PNV72840.1"/>
    </source>
</evidence>
<reference evidence="3" key="1">
    <citation type="submission" date="2018-01" db="EMBL/GenBank/DDBJ databases">
        <title>Genomic characterization of Leptospira inadai serogroup Lyme isolated from captured rat in Brazil and comparative analysis with human reference strain.</title>
        <authorList>
            <person name="Moreno L.Z."/>
            <person name="Loureiro A.P."/>
            <person name="Miraglia F."/>
            <person name="Kremer F.S."/>
            <person name="Eslabao M.R."/>
            <person name="Dellagostin O.A."/>
            <person name="Lilenbaum W."/>
            <person name="Moreno A.M."/>
        </authorList>
    </citation>
    <scope>NUCLEOTIDE SEQUENCE [LARGE SCALE GENOMIC DNA]</scope>
    <source>
        <strain evidence="3">M34/99</strain>
    </source>
</reference>
<feature type="domain" description="Histidine kinase N-terminal 7TM region" evidence="2">
    <location>
        <begin position="6"/>
        <end position="223"/>
    </location>
</feature>
<feature type="transmembrane region" description="Helical" evidence="1">
    <location>
        <begin position="6"/>
        <end position="23"/>
    </location>
</feature>
<feature type="transmembrane region" description="Helical" evidence="1">
    <location>
        <begin position="198"/>
        <end position="215"/>
    </location>
</feature>
<dbReference type="RefSeq" id="WP_010412326.1">
    <property type="nucleotide sequence ID" value="NZ_MCRM02000027.1"/>
</dbReference>
<accession>A0ABX4YEJ7</accession>
<keyword evidence="1" id="KW-1133">Transmembrane helix</keyword>
<keyword evidence="1" id="KW-0812">Transmembrane</keyword>
<keyword evidence="4" id="KW-1185">Reference proteome</keyword>
<evidence type="ECO:0000256" key="1">
    <source>
        <dbReference type="SAM" id="Phobius"/>
    </source>
</evidence>
<protein>
    <recommendedName>
        <fullName evidence="2">Histidine kinase N-terminal 7TM region domain-containing protein</fullName>
    </recommendedName>
</protein>
<organism evidence="3 4">
    <name type="scientific">Leptospira inadai serovar Lyme</name>
    <dbReference type="NCBI Taxonomy" id="293084"/>
    <lineage>
        <taxon>Bacteria</taxon>
        <taxon>Pseudomonadati</taxon>
        <taxon>Spirochaetota</taxon>
        <taxon>Spirochaetia</taxon>
        <taxon>Leptospirales</taxon>
        <taxon>Leptospiraceae</taxon>
        <taxon>Leptospira</taxon>
    </lineage>
</organism>
<dbReference type="InterPro" id="IPR031621">
    <property type="entry name" value="HisKA_7TM"/>
</dbReference>
<feature type="transmembrane region" description="Helical" evidence="1">
    <location>
        <begin position="61"/>
        <end position="84"/>
    </location>
</feature>
<feature type="transmembrane region" description="Helical" evidence="1">
    <location>
        <begin position="133"/>
        <end position="157"/>
    </location>
</feature>
<feature type="transmembrane region" description="Helical" evidence="1">
    <location>
        <begin position="96"/>
        <end position="113"/>
    </location>
</feature>
<keyword evidence="1" id="KW-0472">Membrane</keyword>
<dbReference type="Proteomes" id="UP000094669">
    <property type="component" value="Unassembled WGS sequence"/>
</dbReference>
<sequence>MEASLVIFTFILLSLAAICFYRWSERNLLSFSFSLLTFLLAVWCALLTLSEIPFPKSVQTFLVNIIPIPVIYIPILLTYIIFNYTRPHSLIWPPSLFNAFHVITILFFSWFAFKGIVGPYQMKDGLKVFHPGPLYYAACAYIYISIFACAAVLARNIFKGNYFVRLHSIYLFTGVMLGGVVSAVFVIVLPLYGISLRFMAVLGILVFLWFAWIPITKYRLFDIELADFKCDLRSPRLSSAIVSVNRYLLNTLDPKAFKELCDQFEVKRQNEIYALQAEMLLEVHYGKEGGVSDHVSKYAKKVSNLFLS</sequence>
<feature type="transmembrane region" description="Helical" evidence="1">
    <location>
        <begin position="28"/>
        <end position="49"/>
    </location>
</feature>
<comment type="caution">
    <text evidence="3">The sequence shown here is derived from an EMBL/GenBank/DDBJ whole genome shotgun (WGS) entry which is preliminary data.</text>
</comment>
<evidence type="ECO:0000313" key="4">
    <source>
        <dbReference type="Proteomes" id="UP000094669"/>
    </source>
</evidence>
<dbReference type="Pfam" id="PF16927">
    <property type="entry name" value="HisKA_7TM"/>
    <property type="match status" value="1"/>
</dbReference>
<proteinExistence type="predicted"/>
<evidence type="ECO:0000259" key="2">
    <source>
        <dbReference type="Pfam" id="PF16927"/>
    </source>
</evidence>
<dbReference type="EMBL" id="MCRM02000027">
    <property type="protein sequence ID" value="PNV72840.1"/>
    <property type="molecule type" value="Genomic_DNA"/>
</dbReference>
<name>A0ABX4YEJ7_9LEPT</name>